<feature type="compositionally biased region" description="Acidic residues" evidence="6">
    <location>
        <begin position="83"/>
        <end position="93"/>
    </location>
</feature>
<evidence type="ECO:0000256" key="6">
    <source>
        <dbReference type="SAM" id="MobiDB-lite"/>
    </source>
</evidence>
<dbReference type="Pfam" id="PF03105">
    <property type="entry name" value="SPX"/>
    <property type="match status" value="1"/>
</dbReference>
<dbReference type="EMBL" id="JBBNAG010000007">
    <property type="protein sequence ID" value="KAK9119166.1"/>
    <property type="molecule type" value="Genomic_DNA"/>
</dbReference>
<feature type="region of interest" description="Disordered" evidence="6">
    <location>
        <begin position="45"/>
        <end position="111"/>
    </location>
</feature>
<evidence type="ECO:0000256" key="1">
    <source>
        <dbReference type="ARBA" id="ARBA00004141"/>
    </source>
</evidence>
<proteinExistence type="inferred from homology"/>
<comment type="similarity">
    <text evidence="2">Belongs to the SYG1 (TC 2.A.94) family.</text>
</comment>
<reference evidence="9 10" key="1">
    <citation type="submission" date="2024-01" db="EMBL/GenBank/DDBJ databases">
        <title>Genome assemblies of Stephania.</title>
        <authorList>
            <person name="Yang L."/>
        </authorList>
    </citation>
    <scope>NUCLEOTIDE SEQUENCE [LARGE SCALE GENOMIC DNA]</scope>
    <source>
        <strain evidence="9">JXDWG</strain>
        <tissue evidence="9">Leaf</tissue>
    </source>
</reference>
<keyword evidence="3 7" id="KW-0812">Transmembrane</keyword>
<evidence type="ECO:0000259" key="8">
    <source>
        <dbReference type="PROSITE" id="PS51382"/>
    </source>
</evidence>
<protein>
    <recommendedName>
        <fullName evidence="8">SPX domain-containing protein</fullName>
    </recommendedName>
</protein>
<dbReference type="Pfam" id="PF03124">
    <property type="entry name" value="EXS"/>
    <property type="match status" value="1"/>
</dbReference>
<dbReference type="GO" id="GO:0000822">
    <property type="term" value="F:inositol hexakisphosphate binding"/>
    <property type="evidence" value="ECO:0007669"/>
    <property type="project" value="TreeGrafter"/>
</dbReference>
<evidence type="ECO:0000256" key="7">
    <source>
        <dbReference type="SAM" id="Phobius"/>
    </source>
</evidence>
<evidence type="ECO:0000313" key="9">
    <source>
        <dbReference type="EMBL" id="KAK9119166.1"/>
    </source>
</evidence>
<feature type="domain" description="SPX" evidence="8">
    <location>
        <begin position="1"/>
        <end position="202"/>
    </location>
</feature>
<evidence type="ECO:0000256" key="3">
    <source>
        <dbReference type="ARBA" id="ARBA00022692"/>
    </source>
</evidence>
<evidence type="ECO:0000256" key="2">
    <source>
        <dbReference type="ARBA" id="ARBA00009665"/>
    </source>
</evidence>
<dbReference type="PROSITE" id="PS51382">
    <property type="entry name" value="SPX"/>
    <property type="match status" value="1"/>
</dbReference>
<dbReference type="GO" id="GO:0006817">
    <property type="term" value="P:phosphate ion transport"/>
    <property type="evidence" value="ECO:0007669"/>
    <property type="project" value="TreeGrafter"/>
</dbReference>
<organism evidence="9 10">
    <name type="scientific">Stephania cephalantha</name>
    <dbReference type="NCBI Taxonomy" id="152367"/>
    <lineage>
        <taxon>Eukaryota</taxon>
        <taxon>Viridiplantae</taxon>
        <taxon>Streptophyta</taxon>
        <taxon>Embryophyta</taxon>
        <taxon>Tracheophyta</taxon>
        <taxon>Spermatophyta</taxon>
        <taxon>Magnoliopsida</taxon>
        <taxon>Ranunculales</taxon>
        <taxon>Menispermaceae</taxon>
        <taxon>Menispermoideae</taxon>
        <taxon>Cissampelideae</taxon>
        <taxon>Stephania</taxon>
    </lineage>
</organism>
<evidence type="ECO:0000256" key="5">
    <source>
        <dbReference type="ARBA" id="ARBA00023136"/>
    </source>
</evidence>
<dbReference type="AlphaFoldDB" id="A0AAP0IP74"/>
<dbReference type="PANTHER" id="PTHR10783:SF4">
    <property type="entry name" value="PHOSPHATE TRANSPORTER PHO1 HOMOLOG 3"/>
    <property type="match status" value="1"/>
</dbReference>
<name>A0AAP0IP74_9MAGN</name>
<dbReference type="Proteomes" id="UP001419268">
    <property type="component" value="Unassembled WGS sequence"/>
</dbReference>
<feature type="transmembrane region" description="Helical" evidence="7">
    <location>
        <begin position="296"/>
        <end position="316"/>
    </location>
</feature>
<feature type="transmembrane region" description="Helical" evidence="7">
    <location>
        <begin position="336"/>
        <end position="357"/>
    </location>
</feature>
<dbReference type="GO" id="GO:0005802">
    <property type="term" value="C:trans-Golgi network"/>
    <property type="evidence" value="ECO:0007669"/>
    <property type="project" value="TreeGrafter"/>
</dbReference>
<evidence type="ECO:0000313" key="10">
    <source>
        <dbReference type="Proteomes" id="UP001419268"/>
    </source>
</evidence>
<keyword evidence="4 7" id="KW-1133">Transmembrane helix</keyword>
<gene>
    <name evidence="9" type="ORF">Scep_017259</name>
</gene>
<evidence type="ECO:0000256" key="4">
    <source>
        <dbReference type="ARBA" id="ARBA00022989"/>
    </source>
</evidence>
<keyword evidence="5 7" id="KW-0472">Membrane</keyword>
<feature type="compositionally biased region" description="Low complexity" evidence="6">
    <location>
        <begin position="45"/>
        <end position="59"/>
    </location>
</feature>
<dbReference type="GO" id="GO:0016036">
    <property type="term" value="P:cellular response to phosphate starvation"/>
    <property type="evidence" value="ECO:0007669"/>
    <property type="project" value="TreeGrafter"/>
</dbReference>
<accession>A0AAP0IP74</accession>
<comment type="caution">
    <text evidence="9">The sequence shown here is derived from an EMBL/GenBank/DDBJ whole genome shotgun (WGS) entry which is preliminary data.</text>
</comment>
<dbReference type="GO" id="GO:0005886">
    <property type="term" value="C:plasma membrane"/>
    <property type="evidence" value="ECO:0007669"/>
    <property type="project" value="TreeGrafter"/>
</dbReference>
<dbReference type="InterPro" id="IPR004331">
    <property type="entry name" value="SPX_dom"/>
</dbReference>
<dbReference type="PANTHER" id="PTHR10783">
    <property type="entry name" value="XENOTROPIC AND POLYTROPIC RETROVIRUS RECEPTOR 1-RELATED"/>
    <property type="match status" value="1"/>
</dbReference>
<feature type="transmembrane region" description="Helical" evidence="7">
    <location>
        <begin position="377"/>
        <end position="397"/>
    </location>
</feature>
<dbReference type="InterPro" id="IPR004342">
    <property type="entry name" value="EXS_C"/>
</dbReference>
<feature type="transmembrane region" description="Helical" evidence="7">
    <location>
        <begin position="253"/>
        <end position="275"/>
    </location>
</feature>
<comment type="subcellular location">
    <subcellularLocation>
        <location evidence="1">Membrane</location>
        <topology evidence="1">Multi-pass membrane protein</topology>
    </subcellularLocation>
</comment>
<keyword evidence="10" id="KW-1185">Reference proteome</keyword>
<sequence>MMNEAGMLNKQMDALIAFRIKVENPDGSFDWEVEMTRLKSNIASSTAAANAATSPPSAIRKSTRAATHMDAIEEMDDQKNEGNLEDLGGDDGGDNYNRKPNKRESNRPAPLEILNKVTINNTLETPRSTLKGIINGSSHNNLNYKREDLKKVEEQLKRAFIEFYQKLRLLKSYSFLNLLAFSKIMKKYDKITARNASKAYLKMVDNSFLGNSDELTKLIERVEATFIKHFTNGNRSKGVRTLRPKAKRERHRVTYSLGFFSGCTAALILALILIIRARNIMDHPGSIQYMNNMFPLYSLFGFVVLHILMYGANLFFWRQYRVNYSFIFGFKQGTELGYREIFLLGTVLATLALSCVLSNLDMEMNEKTKDYEAVTELLPLGLVGLVFIIMICPFNIIYRSSRFFLLVCLLHCLCAPLYKASHSARFSLGRSANKPGPSPSES</sequence>